<dbReference type="EMBL" id="LAZR01000033">
    <property type="protein sequence ID" value="KKO01942.1"/>
    <property type="molecule type" value="Genomic_DNA"/>
</dbReference>
<gene>
    <name evidence="1" type="ORF">LCGC14_0112970</name>
</gene>
<protein>
    <submittedName>
        <fullName evidence="1">Uncharacterized protein</fullName>
    </submittedName>
</protein>
<reference evidence="1" key="1">
    <citation type="journal article" date="2015" name="Nature">
        <title>Complex archaea that bridge the gap between prokaryotes and eukaryotes.</title>
        <authorList>
            <person name="Spang A."/>
            <person name="Saw J.H."/>
            <person name="Jorgensen S.L."/>
            <person name="Zaremba-Niedzwiedzka K."/>
            <person name="Martijn J."/>
            <person name="Lind A.E."/>
            <person name="van Eijk R."/>
            <person name="Schleper C."/>
            <person name="Guy L."/>
            <person name="Ettema T.J."/>
        </authorList>
    </citation>
    <scope>NUCLEOTIDE SEQUENCE</scope>
</reference>
<accession>A0A0F9XR63</accession>
<evidence type="ECO:0000313" key="1">
    <source>
        <dbReference type="EMBL" id="KKO01942.1"/>
    </source>
</evidence>
<comment type="caution">
    <text evidence="1">The sequence shown here is derived from an EMBL/GenBank/DDBJ whole genome shotgun (WGS) entry which is preliminary data.</text>
</comment>
<dbReference type="AlphaFoldDB" id="A0A0F9XR63"/>
<organism evidence="1">
    <name type="scientific">marine sediment metagenome</name>
    <dbReference type="NCBI Taxonomy" id="412755"/>
    <lineage>
        <taxon>unclassified sequences</taxon>
        <taxon>metagenomes</taxon>
        <taxon>ecological metagenomes</taxon>
    </lineage>
</organism>
<proteinExistence type="predicted"/>
<name>A0A0F9XR63_9ZZZZ</name>
<sequence length="63" mass="7442">MIAESENDTRELRTFARFIQERAAHKELERVTGKELPMETATVKREWWDPLNEFPRAPEPGTE</sequence>